<dbReference type="RefSeq" id="WP_196992051.1">
    <property type="nucleotide sequence ID" value="NZ_JADWYR010000002.1"/>
</dbReference>
<evidence type="ECO:0000313" key="2">
    <source>
        <dbReference type="EMBL" id="MBG9377993.1"/>
    </source>
</evidence>
<feature type="chain" id="PRO_5038102038" description="GLPGLI family protein" evidence="1">
    <location>
        <begin position="26"/>
        <end position="232"/>
    </location>
</feature>
<keyword evidence="3" id="KW-1185">Reference proteome</keyword>
<reference evidence="2" key="1">
    <citation type="submission" date="2020-11" db="EMBL/GenBank/DDBJ databases">
        <title>Bacterial whole genome sequence for Panacibacter sp. DH6.</title>
        <authorList>
            <person name="Le V."/>
            <person name="Ko S."/>
            <person name="Ahn C.-Y."/>
            <person name="Oh H.-M."/>
        </authorList>
    </citation>
    <scope>NUCLEOTIDE SEQUENCE</scope>
    <source>
        <strain evidence="2">DH6</strain>
    </source>
</reference>
<dbReference type="Proteomes" id="UP000628448">
    <property type="component" value="Unassembled WGS sequence"/>
</dbReference>
<sequence>MPLFKTVSCLIAAITFMNFSSAIQAQQLDIPIHYVLVDSVSGDLDKDSKRELAVIYNMDDSDSAESEGVSRVLIVYQNNNNTWQPWQKSFQAILGSRDGGMMGDPYEEMMIEKGILMISQGGGSSWKWNYTDKYRYQNGAFYLIGYSSNAGKPCEYWLNVDFNVVTGLMIVTKEYEECDANNEDKAPEIYKKEHETLYRKGFKITLQARNKNDIVVKTPVYKHEIYLARKRE</sequence>
<organism evidence="2 3">
    <name type="scientific">Panacibacter microcysteis</name>
    <dbReference type="NCBI Taxonomy" id="2793269"/>
    <lineage>
        <taxon>Bacteria</taxon>
        <taxon>Pseudomonadati</taxon>
        <taxon>Bacteroidota</taxon>
        <taxon>Chitinophagia</taxon>
        <taxon>Chitinophagales</taxon>
        <taxon>Chitinophagaceae</taxon>
        <taxon>Panacibacter</taxon>
    </lineage>
</organism>
<feature type="signal peptide" evidence="1">
    <location>
        <begin position="1"/>
        <end position="25"/>
    </location>
</feature>
<evidence type="ECO:0000256" key="1">
    <source>
        <dbReference type="SAM" id="SignalP"/>
    </source>
</evidence>
<dbReference type="EMBL" id="JADWYR010000002">
    <property type="protein sequence ID" value="MBG9377993.1"/>
    <property type="molecule type" value="Genomic_DNA"/>
</dbReference>
<gene>
    <name evidence="2" type="ORF">I5907_17270</name>
</gene>
<dbReference type="AlphaFoldDB" id="A0A931MCS1"/>
<proteinExistence type="predicted"/>
<evidence type="ECO:0008006" key="4">
    <source>
        <dbReference type="Google" id="ProtNLM"/>
    </source>
</evidence>
<keyword evidence="1" id="KW-0732">Signal</keyword>
<accession>A0A931MCS1</accession>
<protein>
    <recommendedName>
        <fullName evidence="4">GLPGLI family protein</fullName>
    </recommendedName>
</protein>
<evidence type="ECO:0000313" key="3">
    <source>
        <dbReference type="Proteomes" id="UP000628448"/>
    </source>
</evidence>
<name>A0A931MCS1_9BACT</name>
<comment type="caution">
    <text evidence="2">The sequence shown here is derived from an EMBL/GenBank/DDBJ whole genome shotgun (WGS) entry which is preliminary data.</text>
</comment>